<evidence type="ECO:0000313" key="4">
    <source>
        <dbReference type="Proteomes" id="UP001275436"/>
    </source>
</evidence>
<dbReference type="SUPFAM" id="SSF52266">
    <property type="entry name" value="SGNH hydrolase"/>
    <property type="match status" value="1"/>
</dbReference>
<dbReference type="InterPro" id="IPR036514">
    <property type="entry name" value="SGNH_hydro_sf"/>
</dbReference>
<reference evidence="3 4" key="1">
    <citation type="submission" date="2023-02" db="EMBL/GenBank/DDBJ databases">
        <title>Oceanobacillus kimchii IFOP_LL358 isolated form Alexandrium catenella lab strain.</title>
        <authorList>
            <person name="Gajardo G."/>
            <person name="Ueki S."/>
            <person name="Maruyama F."/>
        </authorList>
    </citation>
    <scope>NUCLEOTIDE SEQUENCE [LARGE SCALE GENOMIC DNA]</scope>
    <source>
        <strain evidence="3 4">IFOP_LL358</strain>
    </source>
</reference>
<dbReference type="Proteomes" id="UP001275436">
    <property type="component" value="Unassembled WGS sequence"/>
</dbReference>
<name>A0ABQ5TIP0_9BACI</name>
<protein>
    <submittedName>
        <fullName evidence="3">Rhamnogalacturonan acetylesterase RhgT</fullName>
    </submittedName>
</protein>
<dbReference type="PANTHER" id="PTHR43695:SF1">
    <property type="entry name" value="RHAMNOGALACTURONAN ACETYLESTERASE"/>
    <property type="match status" value="1"/>
</dbReference>
<organism evidence="3 4">
    <name type="scientific">Oceanobacillus kimchii</name>
    <dbReference type="NCBI Taxonomy" id="746691"/>
    <lineage>
        <taxon>Bacteria</taxon>
        <taxon>Bacillati</taxon>
        <taxon>Bacillota</taxon>
        <taxon>Bacilli</taxon>
        <taxon>Bacillales</taxon>
        <taxon>Bacillaceae</taxon>
        <taxon>Oceanobacillus</taxon>
    </lineage>
</organism>
<dbReference type="PANTHER" id="PTHR43695">
    <property type="entry name" value="PUTATIVE (AFU_ORTHOLOGUE AFUA_2G17250)-RELATED"/>
    <property type="match status" value="1"/>
</dbReference>
<sequence length="225" mass="25983">MNQINLFLAGDSTMATYDVKRAPQMGWGQVLDQYFNEQVKVWNEAMPGRSTKTFIQEGRQKRIYQLIRPDDYLFVQFGHNDSKVDSNRYTEPFTTYKENLGIFISNARDKGAFPVLLTPVQRRNFSINGKIVDKHGNYPLAMRDLAIELSVPLIDITKRSTIMLENIGPELSKHLYMWIKPGDYKYYPDGKEDNTHFTELGANKIAQLVIEGIKDLRLPIAKFIK</sequence>
<dbReference type="RefSeq" id="WP_077596554.1">
    <property type="nucleotide sequence ID" value="NZ_BSKO01000001.1"/>
</dbReference>
<comment type="caution">
    <text evidence="3">The sequence shown here is derived from an EMBL/GenBank/DDBJ whole genome shotgun (WGS) entry which is preliminary data.</text>
</comment>
<dbReference type="Pfam" id="PF00657">
    <property type="entry name" value="Lipase_GDSL"/>
    <property type="match status" value="1"/>
</dbReference>
<evidence type="ECO:0000313" key="3">
    <source>
        <dbReference type="EMBL" id="GLO66743.1"/>
    </source>
</evidence>
<gene>
    <name evidence="3" type="primary">rhgT</name>
    <name evidence="3" type="ORF">MACH08_25270</name>
</gene>
<dbReference type="InterPro" id="IPR037459">
    <property type="entry name" value="RhgT-like"/>
</dbReference>
<proteinExistence type="inferred from homology"/>
<keyword evidence="4" id="KW-1185">Reference proteome</keyword>
<keyword evidence="2" id="KW-0378">Hydrolase</keyword>
<dbReference type="InterPro" id="IPR001087">
    <property type="entry name" value="GDSL"/>
</dbReference>
<evidence type="ECO:0000256" key="2">
    <source>
        <dbReference type="ARBA" id="ARBA00022801"/>
    </source>
</evidence>
<dbReference type="EMBL" id="BSKO01000001">
    <property type="protein sequence ID" value="GLO66743.1"/>
    <property type="molecule type" value="Genomic_DNA"/>
</dbReference>
<comment type="similarity">
    <text evidence="1">Belongs to the 'GDSL' lipolytic enzyme family.</text>
</comment>
<evidence type="ECO:0000256" key="1">
    <source>
        <dbReference type="ARBA" id="ARBA00008668"/>
    </source>
</evidence>
<dbReference type="CDD" id="cd01821">
    <property type="entry name" value="Rhamnogalacturan_acetylesterase_like"/>
    <property type="match status" value="1"/>
</dbReference>
<accession>A0ABQ5TIP0</accession>
<dbReference type="Gene3D" id="3.40.50.1110">
    <property type="entry name" value="SGNH hydrolase"/>
    <property type="match status" value="1"/>
</dbReference>